<evidence type="ECO:0000256" key="8">
    <source>
        <dbReference type="ARBA" id="ARBA00022763"/>
    </source>
</evidence>
<keyword evidence="7" id="KW-0255">Endonuclease</keyword>
<dbReference type="InterPro" id="IPR016281">
    <property type="entry name" value="Endonuclease_RusA"/>
</dbReference>
<dbReference type="PATRIC" id="fig|1476583.3.peg.2895"/>
<evidence type="ECO:0000256" key="4">
    <source>
        <dbReference type="ARBA" id="ARBA00014885"/>
    </source>
</evidence>
<keyword evidence="12" id="KW-0234">DNA repair</keyword>
<dbReference type="InterPro" id="IPR008822">
    <property type="entry name" value="Endonuclease_RusA-like"/>
</dbReference>
<keyword evidence="6" id="KW-0479">Metal-binding</keyword>
<dbReference type="eggNOG" id="COG4570">
    <property type="taxonomic scope" value="Bacteria"/>
</dbReference>
<evidence type="ECO:0000256" key="16">
    <source>
        <dbReference type="ARBA" id="ARBA00031953"/>
    </source>
</evidence>
<evidence type="ECO:0000256" key="2">
    <source>
        <dbReference type="ARBA" id="ARBA00008865"/>
    </source>
</evidence>
<dbReference type="GO" id="GO:0006310">
    <property type="term" value="P:DNA recombination"/>
    <property type="evidence" value="ECO:0007669"/>
    <property type="project" value="UniProtKB-KW"/>
</dbReference>
<comment type="subunit">
    <text evidence="3">Homodimer.</text>
</comment>
<comment type="catalytic activity">
    <reaction evidence="13">
        <text>Endonucleolytic cleavage at a junction such as a reciprocal single-stranded crossover between two homologous DNA duplexes (Holliday junction).</text>
        <dbReference type="EC" id="3.1.21.10"/>
    </reaction>
</comment>
<protein>
    <recommendedName>
        <fullName evidence="4">Crossover junction endodeoxyribonuclease RusA</fullName>
        <ecNumber evidence="14">3.1.21.10</ecNumber>
    </recommendedName>
    <alternativeName>
        <fullName evidence="15">Holliday junction nuclease RusA</fullName>
    </alternativeName>
    <alternativeName>
        <fullName evidence="16">Holliday junction resolvase</fullName>
    </alternativeName>
</protein>
<dbReference type="InterPro" id="IPR036614">
    <property type="entry name" value="RusA-like_sf"/>
</dbReference>
<comment type="caution">
    <text evidence="17">The sequence shown here is derived from an EMBL/GenBank/DDBJ whole genome shotgun (WGS) entry which is preliminary data.</text>
</comment>
<keyword evidence="11" id="KW-0233">DNA recombination</keyword>
<dbReference type="GO" id="GO:0000287">
    <property type="term" value="F:magnesium ion binding"/>
    <property type="evidence" value="ECO:0007669"/>
    <property type="project" value="InterPro"/>
</dbReference>
<dbReference type="EC" id="3.1.21.10" evidence="14"/>
<gene>
    <name evidence="17" type="ORF">DEIPH_ctg052orf0032</name>
</gene>
<accession>A0A016QM57</accession>
<evidence type="ECO:0000256" key="1">
    <source>
        <dbReference type="ARBA" id="ARBA00001946"/>
    </source>
</evidence>
<evidence type="ECO:0000313" key="17">
    <source>
        <dbReference type="EMBL" id="EYB67036.1"/>
    </source>
</evidence>
<dbReference type="EMBL" id="JHAC01000050">
    <property type="protein sequence ID" value="EYB67036.1"/>
    <property type="molecule type" value="Genomic_DNA"/>
</dbReference>
<dbReference type="STRING" id="1476583.DEIPH_ctg052orf0032"/>
<comment type="cofactor">
    <cofactor evidence="1">
        <name>Mg(2+)</name>
        <dbReference type="ChEBI" id="CHEBI:18420"/>
    </cofactor>
</comment>
<evidence type="ECO:0000256" key="3">
    <source>
        <dbReference type="ARBA" id="ARBA00011738"/>
    </source>
</evidence>
<evidence type="ECO:0000256" key="11">
    <source>
        <dbReference type="ARBA" id="ARBA00023172"/>
    </source>
</evidence>
<dbReference type="PIRSF" id="PIRSF001007">
    <property type="entry name" value="RusA"/>
    <property type="match status" value="1"/>
</dbReference>
<evidence type="ECO:0000256" key="12">
    <source>
        <dbReference type="ARBA" id="ARBA00023204"/>
    </source>
</evidence>
<sequence>MNGRNILSAAGRAYRKAGLEALEGQTHTLWPDSVRLSVVLTVCPPDRRRRDIDNYVKACLDLLTHGGVYGDDSQIDRLTITRGPVERGGRAVVQITPITSTLFEAQP</sequence>
<keyword evidence="9" id="KW-0378">Hydrolase</keyword>
<keyword evidence="8" id="KW-0227">DNA damage</keyword>
<proteinExistence type="inferred from homology"/>
<name>A0A016QM57_9DEIO</name>
<organism evidence="17 18">
    <name type="scientific">Deinococcus phoenicis</name>
    <dbReference type="NCBI Taxonomy" id="1476583"/>
    <lineage>
        <taxon>Bacteria</taxon>
        <taxon>Thermotogati</taxon>
        <taxon>Deinococcota</taxon>
        <taxon>Deinococci</taxon>
        <taxon>Deinococcales</taxon>
        <taxon>Deinococcaceae</taxon>
        <taxon>Deinococcus</taxon>
    </lineage>
</organism>
<keyword evidence="5" id="KW-0540">Nuclease</keyword>
<dbReference type="GO" id="GO:0008821">
    <property type="term" value="F:crossover junction DNA endonuclease activity"/>
    <property type="evidence" value="ECO:0007669"/>
    <property type="project" value="UniProtKB-EC"/>
</dbReference>
<evidence type="ECO:0000256" key="10">
    <source>
        <dbReference type="ARBA" id="ARBA00022842"/>
    </source>
</evidence>
<evidence type="ECO:0000256" key="9">
    <source>
        <dbReference type="ARBA" id="ARBA00022801"/>
    </source>
</evidence>
<keyword evidence="10" id="KW-0460">Magnesium</keyword>
<evidence type="ECO:0000256" key="5">
    <source>
        <dbReference type="ARBA" id="ARBA00022722"/>
    </source>
</evidence>
<dbReference type="AlphaFoldDB" id="A0A016QM57"/>
<dbReference type="GO" id="GO:0006281">
    <property type="term" value="P:DNA repair"/>
    <property type="evidence" value="ECO:0007669"/>
    <property type="project" value="UniProtKB-KW"/>
</dbReference>
<dbReference type="SUPFAM" id="SSF103084">
    <property type="entry name" value="Holliday junction resolvase RusA"/>
    <property type="match status" value="1"/>
</dbReference>
<dbReference type="Gene3D" id="3.30.1330.70">
    <property type="entry name" value="Holliday junction resolvase RusA"/>
    <property type="match status" value="1"/>
</dbReference>
<dbReference type="Pfam" id="PF05866">
    <property type="entry name" value="RusA"/>
    <property type="match status" value="1"/>
</dbReference>
<evidence type="ECO:0000313" key="18">
    <source>
        <dbReference type="Proteomes" id="UP000020492"/>
    </source>
</evidence>
<evidence type="ECO:0000256" key="15">
    <source>
        <dbReference type="ARBA" id="ARBA00030920"/>
    </source>
</evidence>
<evidence type="ECO:0000256" key="13">
    <source>
        <dbReference type="ARBA" id="ARBA00029354"/>
    </source>
</evidence>
<dbReference type="Proteomes" id="UP000020492">
    <property type="component" value="Unassembled WGS sequence"/>
</dbReference>
<evidence type="ECO:0000256" key="6">
    <source>
        <dbReference type="ARBA" id="ARBA00022723"/>
    </source>
</evidence>
<reference evidence="17 18" key="1">
    <citation type="submission" date="2014-03" db="EMBL/GenBank/DDBJ databases">
        <title>Draft genome sequence of Deinococcus phoenicis 1P10ME.</title>
        <authorList>
            <person name="Stepanov V.G."/>
            <person name="Vaishampayan P."/>
            <person name="Venkateswaran K."/>
            <person name="Fox G.E."/>
        </authorList>
    </citation>
    <scope>NUCLEOTIDE SEQUENCE [LARGE SCALE GENOMIC DNA]</scope>
    <source>
        <strain evidence="17 18">1P10ME</strain>
    </source>
</reference>
<evidence type="ECO:0000256" key="14">
    <source>
        <dbReference type="ARBA" id="ARBA00029488"/>
    </source>
</evidence>
<keyword evidence="18" id="KW-1185">Reference proteome</keyword>
<comment type="similarity">
    <text evidence="2">Belongs to the RusA family.</text>
</comment>
<evidence type="ECO:0000256" key="7">
    <source>
        <dbReference type="ARBA" id="ARBA00022759"/>
    </source>
</evidence>